<gene>
    <name evidence="1" type="ORF">Gilli_1305</name>
</gene>
<dbReference type="EMBL" id="JH594606">
    <property type="protein sequence ID" value="EHQ01971.1"/>
    <property type="molecule type" value="Genomic_DNA"/>
</dbReference>
<reference evidence="2" key="1">
    <citation type="journal article" date="2012" name="Stand. Genomic Sci.">
        <title>Genome sequence of the Antarctic rhodopsins-containing flavobacterium Gillisia limnaea type strain (R-8282(T)).</title>
        <authorList>
            <person name="Riedel T."/>
            <person name="Held B."/>
            <person name="Nolan M."/>
            <person name="Lucas S."/>
            <person name="Lapidus A."/>
            <person name="Tice H."/>
            <person name="Del Rio T.G."/>
            <person name="Cheng J.F."/>
            <person name="Han C."/>
            <person name="Tapia R."/>
            <person name="Goodwin L.A."/>
            <person name="Pitluck S."/>
            <person name="Liolios K."/>
            <person name="Mavromatis K."/>
            <person name="Pagani I."/>
            <person name="Ivanova N."/>
            <person name="Mikhailova N."/>
            <person name="Pati A."/>
            <person name="Chen A."/>
            <person name="Palaniappan K."/>
            <person name="Land M."/>
            <person name="Rohde M."/>
            <person name="Tindall B.J."/>
            <person name="Detter J.C."/>
            <person name="Goker M."/>
            <person name="Bristow J."/>
            <person name="Eisen J.A."/>
            <person name="Markowitz V."/>
            <person name="Hugenholtz P."/>
            <person name="Kyrpides N.C."/>
            <person name="Klenk H.P."/>
            <person name="Woyke T."/>
        </authorList>
    </citation>
    <scope>NUCLEOTIDE SEQUENCE [LARGE SCALE GENOMIC DNA]</scope>
    <source>
        <strain evidence="2">DSM 15749 / LMG 21470 / R-8282</strain>
    </source>
</reference>
<dbReference type="STRING" id="865937.Gilli_1305"/>
<dbReference type="AlphaFoldDB" id="H2BX19"/>
<dbReference type="HOGENOM" id="CLU_124949_0_0_10"/>
<dbReference type="InterPro" id="IPR016769">
    <property type="entry name" value="Phage_SP01_Orf1"/>
</dbReference>
<dbReference type="InterPro" id="IPR023214">
    <property type="entry name" value="HAD_sf"/>
</dbReference>
<proteinExistence type="predicted"/>
<dbReference type="GO" id="GO:0016787">
    <property type="term" value="F:hydrolase activity"/>
    <property type="evidence" value="ECO:0007669"/>
    <property type="project" value="UniProtKB-KW"/>
</dbReference>
<dbReference type="SUPFAM" id="SSF56784">
    <property type="entry name" value="HAD-like"/>
    <property type="match status" value="1"/>
</dbReference>
<dbReference type="PIRSF" id="PIRSF020079">
    <property type="entry name" value="UCP020079"/>
    <property type="match status" value="1"/>
</dbReference>
<sequence length="142" mass="16274">MSKHLTIAVDFDGTIVENRFPNIGKPILFALETLKKLQEEGHQLILWTYRSGNELQEAVAFCNSKGIYFYSVNKSYPEEEYDHSISRKIQADIFIDDRNIGGLLGWGEVYLRLGNESSNEAEKILQKKKSKKSILSLFKSKL</sequence>
<accession>H2BX19</accession>
<dbReference type="InterPro" id="IPR036412">
    <property type="entry name" value="HAD-like_sf"/>
</dbReference>
<dbReference type="Gene3D" id="3.40.50.1000">
    <property type="entry name" value="HAD superfamily/HAD-like"/>
    <property type="match status" value="1"/>
</dbReference>
<dbReference type="OrthoDB" id="5431039at2"/>
<dbReference type="eggNOG" id="COG0561">
    <property type="taxonomic scope" value="Bacteria"/>
</dbReference>
<keyword evidence="2" id="KW-1185">Reference proteome</keyword>
<dbReference type="RefSeq" id="WP_006988288.1">
    <property type="nucleotide sequence ID" value="NZ_JH594606.1"/>
</dbReference>
<name>H2BX19_GILLR</name>
<evidence type="ECO:0000313" key="2">
    <source>
        <dbReference type="Proteomes" id="UP000003844"/>
    </source>
</evidence>
<dbReference type="Proteomes" id="UP000003844">
    <property type="component" value="Unassembled WGS sequence"/>
</dbReference>
<organism evidence="1 2">
    <name type="scientific">Gillisia limnaea (strain DSM 15749 / LMG 21470 / R-8282)</name>
    <dbReference type="NCBI Taxonomy" id="865937"/>
    <lineage>
        <taxon>Bacteria</taxon>
        <taxon>Pseudomonadati</taxon>
        <taxon>Bacteroidota</taxon>
        <taxon>Flavobacteriia</taxon>
        <taxon>Flavobacteriales</taxon>
        <taxon>Flavobacteriaceae</taxon>
        <taxon>Gillisia</taxon>
    </lineage>
</organism>
<keyword evidence="1" id="KW-0378">Hydrolase</keyword>
<dbReference type="NCBIfam" id="NF046079">
    <property type="entry name" value="HAD_phos_BT0820"/>
    <property type="match status" value="1"/>
</dbReference>
<protein>
    <submittedName>
        <fullName evidence="1">Haloacid dehalogenase domain protein hydrolase type 3</fullName>
    </submittedName>
</protein>
<evidence type="ECO:0000313" key="1">
    <source>
        <dbReference type="EMBL" id="EHQ01971.1"/>
    </source>
</evidence>